<evidence type="ECO:0000313" key="2">
    <source>
        <dbReference type="EMBL" id="OJJ00831.1"/>
    </source>
</evidence>
<evidence type="ECO:0000313" key="3">
    <source>
        <dbReference type="Proteomes" id="UP000184073"/>
    </source>
</evidence>
<organism evidence="2 3">
    <name type="scientific">Aspergillus versicolor CBS 583.65</name>
    <dbReference type="NCBI Taxonomy" id="1036611"/>
    <lineage>
        <taxon>Eukaryota</taxon>
        <taxon>Fungi</taxon>
        <taxon>Dikarya</taxon>
        <taxon>Ascomycota</taxon>
        <taxon>Pezizomycotina</taxon>
        <taxon>Eurotiomycetes</taxon>
        <taxon>Eurotiomycetidae</taxon>
        <taxon>Eurotiales</taxon>
        <taxon>Aspergillaceae</taxon>
        <taxon>Aspergillus</taxon>
        <taxon>Aspergillus subgen. Nidulantes</taxon>
    </lineage>
</organism>
<dbReference type="Pfam" id="PF20150">
    <property type="entry name" value="2EXR"/>
    <property type="match status" value="1"/>
</dbReference>
<dbReference type="EMBL" id="KV878127">
    <property type="protein sequence ID" value="OJJ00831.1"/>
    <property type="molecule type" value="Genomic_DNA"/>
</dbReference>
<proteinExistence type="predicted"/>
<feature type="non-terminal residue" evidence="2">
    <location>
        <position position="1"/>
    </location>
</feature>
<dbReference type="OrthoDB" id="3546385at2759"/>
<accession>A0A1L9PH46</accession>
<feature type="non-terminal residue" evidence="2">
    <location>
        <position position="184"/>
    </location>
</feature>
<reference evidence="3" key="1">
    <citation type="journal article" date="2017" name="Genome Biol.">
        <title>Comparative genomics reveals high biological diversity and specific adaptations in the industrially and medically important fungal genus Aspergillus.</title>
        <authorList>
            <person name="de Vries R.P."/>
            <person name="Riley R."/>
            <person name="Wiebenga A."/>
            <person name="Aguilar-Osorio G."/>
            <person name="Amillis S."/>
            <person name="Uchima C.A."/>
            <person name="Anderluh G."/>
            <person name="Asadollahi M."/>
            <person name="Askin M."/>
            <person name="Barry K."/>
            <person name="Battaglia E."/>
            <person name="Bayram O."/>
            <person name="Benocci T."/>
            <person name="Braus-Stromeyer S.A."/>
            <person name="Caldana C."/>
            <person name="Canovas D."/>
            <person name="Cerqueira G.C."/>
            <person name="Chen F."/>
            <person name="Chen W."/>
            <person name="Choi C."/>
            <person name="Clum A."/>
            <person name="Dos Santos R.A."/>
            <person name="Damasio A.R."/>
            <person name="Diallinas G."/>
            <person name="Emri T."/>
            <person name="Fekete E."/>
            <person name="Flipphi M."/>
            <person name="Freyberg S."/>
            <person name="Gallo A."/>
            <person name="Gournas C."/>
            <person name="Habgood R."/>
            <person name="Hainaut M."/>
            <person name="Harispe M.L."/>
            <person name="Henrissat B."/>
            <person name="Hilden K.S."/>
            <person name="Hope R."/>
            <person name="Hossain A."/>
            <person name="Karabika E."/>
            <person name="Karaffa L."/>
            <person name="Karanyi Z."/>
            <person name="Krasevec N."/>
            <person name="Kuo A."/>
            <person name="Kusch H."/>
            <person name="LaButti K."/>
            <person name="Lagendijk E.L."/>
            <person name="Lapidus A."/>
            <person name="Levasseur A."/>
            <person name="Lindquist E."/>
            <person name="Lipzen A."/>
            <person name="Logrieco A.F."/>
            <person name="MacCabe A."/>
            <person name="Maekelae M.R."/>
            <person name="Malavazi I."/>
            <person name="Melin P."/>
            <person name="Meyer V."/>
            <person name="Mielnichuk N."/>
            <person name="Miskei M."/>
            <person name="Molnar A.P."/>
            <person name="Mule G."/>
            <person name="Ngan C.Y."/>
            <person name="Orejas M."/>
            <person name="Orosz E."/>
            <person name="Ouedraogo J.P."/>
            <person name="Overkamp K.M."/>
            <person name="Park H.-S."/>
            <person name="Perrone G."/>
            <person name="Piumi F."/>
            <person name="Punt P.J."/>
            <person name="Ram A.F."/>
            <person name="Ramon A."/>
            <person name="Rauscher S."/>
            <person name="Record E."/>
            <person name="Riano-Pachon D.M."/>
            <person name="Robert V."/>
            <person name="Roehrig J."/>
            <person name="Ruller R."/>
            <person name="Salamov A."/>
            <person name="Salih N.S."/>
            <person name="Samson R.A."/>
            <person name="Sandor E."/>
            <person name="Sanguinetti M."/>
            <person name="Schuetze T."/>
            <person name="Sepcic K."/>
            <person name="Shelest E."/>
            <person name="Sherlock G."/>
            <person name="Sophianopoulou V."/>
            <person name="Squina F.M."/>
            <person name="Sun H."/>
            <person name="Susca A."/>
            <person name="Todd R.B."/>
            <person name="Tsang A."/>
            <person name="Unkles S.E."/>
            <person name="van de Wiele N."/>
            <person name="van Rossen-Uffink D."/>
            <person name="Oliveira J.V."/>
            <person name="Vesth T.C."/>
            <person name="Visser J."/>
            <person name="Yu J.-H."/>
            <person name="Zhou M."/>
            <person name="Andersen M.R."/>
            <person name="Archer D.B."/>
            <person name="Baker S.E."/>
            <person name="Benoit I."/>
            <person name="Brakhage A.A."/>
            <person name="Braus G.H."/>
            <person name="Fischer R."/>
            <person name="Frisvad J.C."/>
            <person name="Goldman G.H."/>
            <person name="Houbraken J."/>
            <person name="Oakley B."/>
            <person name="Pocsi I."/>
            <person name="Scazzocchio C."/>
            <person name="Seiboth B."/>
            <person name="vanKuyk P.A."/>
            <person name="Wortman J."/>
            <person name="Dyer P.S."/>
            <person name="Grigoriev I.V."/>
        </authorList>
    </citation>
    <scope>NUCLEOTIDE SEQUENCE [LARGE SCALE GENOMIC DNA]</scope>
    <source>
        <strain evidence="3">CBS 583.65</strain>
    </source>
</reference>
<keyword evidence="3" id="KW-1185">Reference proteome</keyword>
<dbReference type="Proteomes" id="UP000184073">
    <property type="component" value="Unassembled WGS sequence"/>
</dbReference>
<feature type="domain" description="2EXR" evidence="1">
    <location>
        <begin position="3"/>
        <end position="117"/>
    </location>
</feature>
<dbReference type="GeneID" id="63734274"/>
<dbReference type="InterPro" id="IPR045518">
    <property type="entry name" value="2EXR"/>
</dbReference>
<evidence type="ECO:0000259" key="1">
    <source>
        <dbReference type="Pfam" id="PF20150"/>
    </source>
</evidence>
<dbReference type="VEuPathDB" id="FungiDB:ASPVEDRAFT_93575"/>
<name>A0A1L9PH46_ASPVE</name>
<dbReference type="RefSeq" id="XP_040666593.1">
    <property type="nucleotide sequence ID" value="XM_040818763.1"/>
</dbReference>
<protein>
    <recommendedName>
        <fullName evidence="1">2EXR domain-containing protein</fullName>
    </recommendedName>
</protein>
<sequence length="184" mass="21635">AQFSLFPRLPPEVRHQIWLEALSKHSEPGEAPLFYFKKGCWRFRYLKPGEEGWEPGDNNLYLGFEHERLDPLRYDHPLFHVNWEARSAGRLWARSRGVKEDAPLLMTRSFDIDRDTLYVSGGELGDLIAEPIEKPWEEEIFEMFSTNGPFWRSLALPFWLLRDNPTEMAELSMGYDKISVIYVI</sequence>
<gene>
    <name evidence="2" type="ORF">ASPVEDRAFT_93575</name>
</gene>
<dbReference type="AlphaFoldDB" id="A0A1L9PH46"/>